<accession>E4V3E5</accession>
<dbReference type="InParanoid" id="E4V3E5"/>
<dbReference type="OMA" id="IWVPVWG"/>
<protein>
    <submittedName>
        <fullName evidence="1">Uncharacterized protein</fullName>
    </submittedName>
</protein>
<dbReference type="VEuPathDB" id="FungiDB:MGYG_07526"/>
<keyword evidence="2" id="KW-1185">Reference proteome</keyword>
<evidence type="ECO:0000313" key="2">
    <source>
        <dbReference type="Proteomes" id="UP000002669"/>
    </source>
</evidence>
<dbReference type="HOGENOM" id="CLU_022339_1_0_1"/>
<evidence type="ECO:0000313" key="1">
    <source>
        <dbReference type="EMBL" id="EFR04519.1"/>
    </source>
</evidence>
<gene>
    <name evidence="1" type="ORF">MGYG_07526</name>
</gene>
<reference evidence="2" key="1">
    <citation type="journal article" date="2012" name="MBio">
        <title>Comparative genome analysis of Trichophyton rubrum and related dermatophytes reveals candidate genes involved in infection.</title>
        <authorList>
            <person name="Martinez D.A."/>
            <person name="Oliver B.G."/>
            <person name="Graeser Y."/>
            <person name="Goldberg J.M."/>
            <person name="Li W."/>
            <person name="Martinez-Rossi N.M."/>
            <person name="Monod M."/>
            <person name="Shelest E."/>
            <person name="Barton R.C."/>
            <person name="Birch E."/>
            <person name="Brakhage A.A."/>
            <person name="Chen Z."/>
            <person name="Gurr S.J."/>
            <person name="Heiman D."/>
            <person name="Heitman J."/>
            <person name="Kosti I."/>
            <person name="Rossi A."/>
            <person name="Saif S."/>
            <person name="Samalova M."/>
            <person name="Saunders C.W."/>
            <person name="Shea T."/>
            <person name="Summerbell R.C."/>
            <person name="Xu J."/>
            <person name="Young S."/>
            <person name="Zeng Q."/>
            <person name="Birren B.W."/>
            <person name="Cuomo C.A."/>
            <person name="White T.C."/>
        </authorList>
    </citation>
    <scope>NUCLEOTIDE SEQUENCE [LARGE SCALE GENOMIC DNA]</scope>
    <source>
        <strain evidence="2">ATCC MYA-4604 / CBS 118893</strain>
    </source>
</reference>
<sequence>MLSSVDVQSGDVSPSTATITTTATTTTSTNASEQSLHAITLSVPSTDDLKTSLLPPSSCPVVDVDMDYAAAADDPDFLPTHFNDLPPEIHETILDHILGVRGSTLASITSATVTTSSWSKALRHPRRKALSDLALVSRAYRALVQGRIYRHIQIKGTTDCLVECAKWFDAHLHLKPYVRHIEIWVPVWGDRLRKSHFSPPSRRESGQANFGVIETNTMESYMHGLDALSSSRTNCNFKSASHNATLQQIFESVGSQFPDAKMMTLEGGHCKKPPMIRHFESDPWGDSGLESLTPLPNIQTFIMKGAWNIMRDYSHWTNLSTALPNLREWHCFYAKSKREAHITISKVLRTFPPQLTRLNISLDGFCSKTSSRGFLNPQDEKHLCRLFGAILPQLESLTFTGKVCASLFLSGRAAVLSSQRKSKLKSVDLVVKACCWGHESDDGSLIPTDISGITNMSFIIEFEKLVIAAIHSLGALPALQYIRIRFIDLDSICGLLNPYFQLVGNSCTGVWSEAILKVLEENRPEAQFAELNNGILEDYGINSRTGTRSYPRSRPLSIKTSCYRIIADKSKP</sequence>
<name>E4V3E5_ARTGP</name>
<dbReference type="Proteomes" id="UP000002669">
    <property type="component" value="Unassembled WGS sequence"/>
</dbReference>
<dbReference type="GeneID" id="10025521"/>
<proteinExistence type="predicted"/>
<organism evidence="2">
    <name type="scientific">Arthroderma gypseum (strain ATCC MYA-4604 / CBS 118893)</name>
    <name type="common">Microsporum gypseum</name>
    <dbReference type="NCBI Taxonomy" id="535722"/>
    <lineage>
        <taxon>Eukaryota</taxon>
        <taxon>Fungi</taxon>
        <taxon>Dikarya</taxon>
        <taxon>Ascomycota</taxon>
        <taxon>Pezizomycotina</taxon>
        <taxon>Eurotiomycetes</taxon>
        <taxon>Eurotiomycetidae</taxon>
        <taxon>Onygenales</taxon>
        <taxon>Arthrodermataceae</taxon>
        <taxon>Nannizzia</taxon>
    </lineage>
</organism>
<dbReference type="EMBL" id="DS989828">
    <property type="protein sequence ID" value="EFR04519.1"/>
    <property type="molecule type" value="Genomic_DNA"/>
</dbReference>
<dbReference type="STRING" id="535722.E4V3E5"/>
<dbReference type="RefSeq" id="XP_003170282.1">
    <property type="nucleotide sequence ID" value="XM_003170234.1"/>
</dbReference>
<dbReference type="AlphaFoldDB" id="E4V3E5"/>
<dbReference type="eggNOG" id="ENOG502SM1Y">
    <property type="taxonomic scope" value="Eukaryota"/>
</dbReference>
<dbReference type="OrthoDB" id="5281682at2759"/>